<evidence type="ECO:0000313" key="3">
    <source>
        <dbReference type="Proteomes" id="UP000000442"/>
    </source>
</evidence>
<dbReference type="CDD" id="cd24032">
    <property type="entry name" value="ASKHA_NBD_TsaB"/>
    <property type="match status" value="1"/>
</dbReference>
<dbReference type="PANTHER" id="PTHR11735:SF11">
    <property type="entry name" value="TRNA THREONYLCARBAMOYLADENOSINE BIOSYNTHESIS PROTEIN TSAB"/>
    <property type="match status" value="1"/>
</dbReference>
<accession>C0QKN2</accession>
<dbReference type="GO" id="GO:0002949">
    <property type="term" value="P:tRNA threonylcarbamoyladenosine modification"/>
    <property type="evidence" value="ECO:0007669"/>
    <property type="project" value="InterPro"/>
</dbReference>
<organism evidence="2 3">
    <name type="scientific">Desulforapulum autotrophicum (strain ATCC 43914 / DSM 3382 / VKM B-1955 / HRM2)</name>
    <name type="common">Desulfobacterium autotrophicum</name>
    <dbReference type="NCBI Taxonomy" id="177437"/>
    <lineage>
        <taxon>Bacteria</taxon>
        <taxon>Pseudomonadati</taxon>
        <taxon>Thermodesulfobacteriota</taxon>
        <taxon>Desulfobacteria</taxon>
        <taxon>Desulfobacterales</taxon>
        <taxon>Desulfobacteraceae</taxon>
        <taxon>Desulforapulum</taxon>
    </lineage>
</organism>
<protein>
    <submittedName>
        <fullName evidence="2">Peptidase M22</fullName>
    </submittedName>
</protein>
<evidence type="ECO:0000259" key="1">
    <source>
        <dbReference type="Pfam" id="PF00814"/>
    </source>
</evidence>
<name>C0QKN2_DESAH</name>
<feature type="domain" description="Gcp-like" evidence="1">
    <location>
        <begin position="34"/>
        <end position="155"/>
    </location>
</feature>
<dbReference type="InterPro" id="IPR022496">
    <property type="entry name" value="T6A_TsaB"/>
</dbReference>
<dbReference type="eggNOG" id="COG1214">
    <property type="taxonomic scope" value="Bacteria"/>
</dbReference>
<dbReference type="KEGG" id="dat:HRM2_30390"/>
<dbReference type="STRING" id="177437.HRM2_30390"/>
<keyword evidence="3" id="KW-1185">Reference proteome</keyword>
<dbReference type="Pfam" id="PF00814">
    <property type="entry name" value="TsaD"/>
    <property type="match status" value="1"/>
</dbReference>
<dbReference type="HOGENOM" id="CLU_064886_0_0_7"/>
<dbReference type="GO" id="GO:0005829">
    <property type="term" value="C:cytosol"/>
    <property type="evidence" value="ECO:0007669"/>
    <property type="project" value="TreeGrafter"/>
</dbReference>
<dbReference type="SUPFAM" id="SSF53067">
    <property type="entry name" value="Actin-like ATPase domain"/>
    <property type="match status" value="2"/>
</dbReference>
<gene>
    <name evidence="2" type="ordered locus">HRM2_30390</name>
</gene>
<reference evidence="2 3" key="1">
    <citation type="journal article" date="2009" name="Environ. Microbiol.">
        <title>Genome sequence of Desulfobacterium autotrophicum HRM2, a marine sulfate reducer oxidizing organic carbon completely to carbon dioxide.</title>
        <authorList>
            <person name="Strittmatter A.W."/>
            <person name="Liesegang H."/>
            <person name="Rabus R."/>
            <person name="Decker I."/>
            <person name="Amann J."/>
            <person name="Andres S."/>
            <person name="Henne A."/>
            <person name="Fricke W.F."/>
            <person name="Martinez-Arias R."/>
            <person name="Bartels D."/>
            <person name="Goesmann A."/>
            <person name="Krause L."/>
            <person name="Puehler A."/>
            <person name="Klenk H.P."/>
            <person name="Richter M."/>
            <person name="Schuler M."/>
            <person name="Gloeckner F.O."/>
            <person name="Meyerdierks A."/>
            <person name="Gottschalk G."/>
            <person name="Amann R."/>
        </authorList>
    </citation>
    <scope>NUCLEOTIDE SEQUENCE [LARGE SCALE GENOMIC DNA]</scope>
    <source>
        <strain evidence="3">ATCC 43914 / DSM 3382 / HRM2</strain>
    </source>
</reference>
<evidence type="ECO:0000313" key="2">
    <source>
        <dbReference type="EMBL" id="ACN16122.1"/>
    </source>
</evidence>
<dbReference type="AlphaFoldDB" id="C0QKN2"/>
<dbReference type="Proteomes" id="UP000000442">
    <property type="component" value="Chromosome"/>
</dbReference>
<dbReference type="InterPro" id="IPR000905">
    <property type="entry name" value="Gcp-like_dom"/>
</dbReference>
<dbReference type="InterPro" id="IPR043129">
    <property type="entry name" value="ATPase_NBD"/>
</dbReference>
<dbReference type="PANTHER" id="PTHR11735">
    <property type="entry name" value="TRNA N6-ADENOSINE THREONYLCARBAMOYLTRANSFERASE"/>
    <property type="match status" value="1"/>
</dbReference>
<dbReference type="Gene3D" id="3.30.420.40">
    <property type="match status" value="2"/>
</dbReference>
<proteinExistence type="predicted"/>
<dbReference type="RefSeq" id="WP_015904884.1">
    <property type="nucleotide sequence ID" value="NC_012108.1"/>
</dbReference>
<dbReference type="EMBL" id="CP001087">
    <property type="protein sequence ID" value="ACN16122.1"/>
    <property type="molecule type" value="Genomic_DNA"/>
</dbReference>
<sequence length="233" mass="25214">MKIVAVNTSETSASVALVEDSRLVCEEFFSSRITHSRVIMEMIHSMLSTRAGIPLSEIDGFVAARGPGSFTGLRIGISVVKGIAYAASKPVAGISSLDAIAWQVATSDRTVCALMDAKRGEVYTACYRFSKGRMIHKSEEVCVTPEQAVSLAGGAALYVGSGVEAYHKEIDVLAPKEASFAPQFQNQVRASALAHALFQTPELLSKDPLSLLPVYIRRSDAEINYDRHPDRFC</sequence>
<dbReference type="OrthoDB" id="9809995at2"/>
<dbReference type="NCBIfam" id="TIGR03725">
    <property type="entry name" value="T6A_YeaZ"/>
    <property type="match status" value="1"/>
</dbReference>